<proteinExistence type="predicted"/>
<dbReference type="Pfam" id="PF07811">
    <property type="entry name" value="TadE"/>
    <property type="match status" value="1"/>
</dbReference>
<protein>
    <submittedName>
        <fullName evidence="3">TadE/TadG family type IV pilus assembly protein</fullName>
    </submittedName>
</protein>
<reference evidence="3" key="1">
    <citation type="submission" date="2024-05" db="EMBL/GenBank/DDBJ databases">
        <authorList>
            <person name="Kim S."/>
            <person name="Heo J."/>
            <person name="Choi H."/>
            <person name="Choi Y."/>
            <person name="Kwon S.-W."/>
            <person name="Kim Y."/>
        </authorList>
    </citation>
    <scope>NUCLEOTIDE SEQUENCE</scope>
    <source>
        <strain evidence="3">KACC 23699</strain>
    </source>
</reference>
<keyword evidence="1" id="KW-0812">Transmembrane</keyword>
<evidence type="ECO:0000259" key="2">
    <source>
        <dbReference type="Pfam" id="PF07811"/>
    </source>
</evidence>
<feature type="transmembrane region" description="Helical" evidence="1">
    <location>
        <begin position="20"/>
        <end position="44"/>
    </location>
</feature>
<evidence type="ECO:0000313" key="3">
    <source>
        <dbReference type="EMBL" id="XBO44316.1"/>
    </source>
</evidence>
<name>A0AAU7JVU8_9MICO</name>
<dbReference type="RefSeq" id="WP_406831804.1">
    <property type="nucleotide sequence ID" value="NZ_CP157483.1"/>
</dbReference>
<sequence>MTHRRRARRGDRSDSGASAVEFALVMPVLFLLVFGILDYGRFYFDSVSMRQGVREASRQAIVQQYGSCTTGTVGAKIRCAAVAATDTTMGSTPVVYIPAVSGGWAQGKQLVVCMQSKEQGTGFVPLPAGGILKTKTYMSIEVGNPVVDPTYTSEAAPSGSDWSWCS</sequence>
<accession>A0AAU7JVU8</accession>
<keyword evidence="1" id="KW-0472">Membrane</keyword>
<gene>
    <name evidence="3" type="ORF">ABEG17_03015</name>
</gene>
<dbReference type="EMBL" id="CP157483">
    <property type="protein sequence ID" value="XBO44316.1"/>
    <property type="molecule type" value="Genomic_DNA"/>
</dbReference>
<keyword evidence="1" id="KW-1133">Transmembrane helix</keyword>
<feature type="domain" description="TadE-like" evidence="2">
    <location>
        <begin position="16"/>
        <end position="58"/>
    </location>
</feature>
<dbReference type="AlphaFoldDB" id="A0AAU7JVU8"/>
<organism evidence="3">
    <name type="scientific">Pedococcus sp. KACC 23699</name>
    <dbReference type="NCBI Taxonomy" id="3149228"/>
    <lineage>
        <taxon>Bacteria</taxon>
        <taxon>Bacillati</taxon>
        <taxon>Actinomycetota</taxon>
        <taxon>Actinomycetes</taxon>
        <taxon>Micrococcales</taxon>
        <taxon>Intrasporangiaceae</taxon>
        <taxon>Pedococcus</taxon>
    </lineage>
</organism>
<evidence type="ECO:0000256" key="1">
    <source>
        <dbReference type="SAM" id="Phobius"/>
    </source>
</evidence>
<dbReference type="InterPro" id="IPR012495">
    <property type="entry name" value="TadE-like_dom"/>
</dbReference>